<accession>A0A3N4J6C0</accession>
<protein>
    <submittedName>
        <fullName evidence="1">Uncharacterized protein</fullName>
    </submittedName>
</protein>
<evidence type="ECO:0000313" key="1">
    <source>
        <dbReference type="EMBL" id="RPA93843.1"/>
    </source>
</evidence>
<organism evidence="1 2">
    <name type="scientific">Choiromyces venosus 120613-1</name>
    <dbReference type="NCBI Taxonomy" id="1336337"/>
    <lineage>
        <taxon>Eukaryota</taxon>
        <taxon>Fungi</taxon>
        <taxon>Dikarya</taxon>
        <taxon>Ascomycota</taxon>
        <taxon>Pezizomycotina</taxon>
        <taxon>Pezizomycetes</taxon>
        <taxon>Pezizales</taxon>
        <taxon>Tuberaceae</taxon>
        <taxon>Choiromyces</taxon>
    </lineage>
</organism>
<gene>
    <name evidence="1" type="ORF">L873DRAFT_1503323</name>
</gene>
<dbReference type="AlphaFoldDB" id="A0A3N4J6C0"/>
<proteinExistence type="predicted"/>
<keyword evidence="2" id="KW-1185">Reference proteome</keyword>
<dbReference type="EMBL" id="ML120446">
    <property type="protein sequence ID" value="RPA93843.1"/>
    <property type="molecule type" value="Genomic_DNA"/>
</dbReference>
<dbReference type="Proteomes" id="UP000276215">
    <property type="component" value="Unassembled WGS sequence"/>
</dbReference>
<name>A0A3N4J6C0_9PEZI</name>
<evidence type="ECO:0000313" key="2">
    <source>
        <dbReference type="Proteomes" id="UP000276215"/>
    </source>
</evidence>
<reference evidence="1 2" key="1">
    <citation type="journal article" date="2018" name="Nat. Ecol. Evol.">
        <title>Pezizomycetes genomes reveal the molecular basis of ectomycorrhizal truffle lifestyle.</title>
        <authorList>
            <person name="Murat C."/>
            <person name="Payen T."/>
            <person name="Noel B."/>
            <person name="Kuo A."/>
            <person name="Morin E."/>
            <person name="Chen J."/>
            <person name="Kohler A."/>
            <person name="Krizsan K."/>
            <person name="Balestrini R."/>
            <person name="Da Silva C."/>
            <person name="Montanini B."/>
            <person name="Hainaut M."/>
            <person name="Levati E."/>
            <person name="Barry K.W."/>
            <person name="Belfiori B."/>
            <person name="Cichocki N."/>
            <person name="Clum A."/>
            <person name="Dockter R.B."/>
            <person name="Fauchery L."/>
            <person name="Guy J."/>
            <person name="Iotti M."/>
            <person name="Le Tacon F."/>
            <person name="Lindquist E.A."/>
            <person name="Lipzen A."/>
            <person name="Malagnac F."/>
            <person name="Mello A."/>
            <person name="Molinier V."/>
            <person name="Miyauchi S."/>
            <person name="Poulain J."/>
            <person name="Riccioni C."/>
            <person name="Rubini A."/>
            <person name="Sitrit Y."/>
            <person name="Splivallo R."/>
            <person name="Traeger S."/>
            <person name="Wang M."/>
            <person name="Zifcakova L."/>
            <person name="Wipf D."/>
            <person name="Zambonelli A."/>
            <person name="Paolocci F."/>
            <person name="Nowrousian M."/>
            <person name="Ottonello S."/>
            <person name="Baldrian P."/>
            <person name="Spatafora J.W."/>
            <person name="Henrissat B."/>
            <person name="Nagy L.G."/>
            <person name="Aury J.M."/>
            <person name="Wincker P."/>
            <person name="Grigoriev I.V."/>
            <person name="Bonfante P."/>
            <person name="Martin F.M."/>
        </authorList>
    </citation>
    <scope>NUCLEOTIDE SEQUENCE [LARGE SCALE GENOMIC DNA]</scope>
    <source>
        <strain evidence="1 2">120613-1</strain>
    </source>
</reference>
<sequence length="72" mass="7832">MQRGQTCLGSSASKQASLFPDADFFSPAVSPHAMCIACKLHILGLQVTIRLLDSSLCRTYRSILTRSVSTML</sequence>